<dbReference type="AlphaFoldDB" id="A0A9Q0H4Q6"/>
<protein>
    <submittedName>
        <fullName evidence="1">Uncharacterized protein</fullName>
    </submittedName>
</protein>
<dbReference type="SUPFAM" id="SSF53686">
    <property type="entry name" value="Tryptophan synthase beta subunit-like PLP-dependent enzymes"/>
    <property type="match status" value="1"/>
</dbReference>
<sequence length="174" mass="18830">MILTMLSYTSLERRVTMKAFGAELIVTDPTKGMGGTIQKAFDLLESTPNAFMLQQFDNPVNVQVTGNGVMDVMDAVLEVSSEDGKRVGCEGGAHGNNSTNVSVLLFSFENYVRCGSDKGREDFYVGSNGKAEVRASHMSLLDYLAIAIGRASSMRSLEVTPCCYQRRANGFSCG</sequence>
<dbReference type="Gene3D" id="3.40.50.1100">
    <property type="match status" value="1"/>
</dbReference>
<accession>A0A9Q0H4Q6</accession>
<gene>
    <name evidence="1" type="ORF">NE237_024693</name>
</gene>
<keyword evidence="2" id="KW-1185">Reference proteome</keyword>
<dbReference type="InterPro" id="IPR050214">
    <property type="entry name" value="Cys_Synth/Cystath_Beta-Synth"/>
</dbReference>
<dbReference type="Proteomes" id="UP001141806">
    <property type="component" value="Unassembled WGS sequence"/>
</dbReference>
<dbReference type="InterPro" id="IPR036052">
    <property type="entry name" value="TrpB-like_PALP_sf"/>
</dbReference>
<dbReference type="PANTHER" id="PTHR10314">
    <property type="entry name" value="CYSTATHIONINE BETA-SYNTHASE"/>
    <property type="match status" value="1"/>
</dbReference>
<reference evidence="1" key="1">
    <citation type="journal article" date="2023" name="Plant J.">
        <title>The genome of the king protea, Protea cynaroides.</title>
        <authorList>
            <person name="Chang J."/>
            <person name="Duong T.A."/>
            <person name="Schoeman C."/>
            <person name="Ma X."/>
            <person name="Roodt D."/>
            <person name="Barker N."/>
            <person name="Li Z."/>
            <person name="Van de Peer Y."/>
            <person name="Mizrachi E."/>
        </authorList>
    </citation>
    <scope>NUCLEOTIDE SEQUENCE</scope>
    <source>
        <tissue evidence="1">Young leaves</tissue>
    </source>
</reference>
<proteinExistence type="predicted"/>
<evidence type="ECO:0000313" key="1">
    <source>
        <dbReference type="EMBL" id="KAJ4957582.1"/>
    </source>
</evidence>
<dbReference type="OrthoDB" id="10259545at2759"/>
<organism evidence="1 2">
    <name type="scientific">Protea cynaroides</name>
    <dbReference type="NCBI Taxonomy" id="273540"/>
    <lineage>
        <taxon>Eukaryota</taxon>
        <taxon>Viridiplantae</taxon>
        <taxon>Streptophyta</taxon>
        <taxon>Embryophyta</taxon>
        <taxon>Tracheophyta</taxon>
        <taxon>Spermatophyta</taxon>
        <taxon>Magnoliopsida</taxon>
        <taxon>Proteales</taxon>
        <taxon>Proteaceae</taxon>
        <taxon>Protea</taxon>
    </lineage>
</organism>
<dbReference type="EMBL" id="JAMYWD010000010">
    <property type="protein sequence ID" value="KAJ4957582.1"/>
    <property type="molecule type" value="Genomic_DNA"/>
</dbReference>
<comment type="caution">
    <text evidence="1">The sequence shown here is derived from an EMBL/GenBank/DDBJ whole genome shotgun (WGS) entry which is preliminary data.</text>
</comment>
<name>A0A9Q0H4Q6_9MAGN</name>
<evidence type="ECO:0000313" key="2">
    <source>
        <dbReference type="Proteomes" id="UP001141806"/>
    </source>
</evidence>